<dbReference type="GO" id="GO:0051087">
    <property type="term" value="F:protein-folding chaperone binding"/>
    <property type="evidence" value="ECO:0007669"/>
    <property type="project" value="Ensembl"/>
</dbReference>
<dbReference type="Proteomes" id="UP000240080">
    <property type="component" value="Chromosome 19"/>
</dbReference>
<organism evidence="6 7">
    <name type="scientific">Pan paniscus</name>
    <name type="common">Pygmy chimpanzee</name>
    <name type="synonym">Bonobo</name>
    <dbReference type="NCBI Taxonomy" id="9597"/>
    <lineage>
        <taxon>Eukaryota</taxon>
        <taxon>Metazoa</taxon>
        <taxon>Chordata</taxon>
        <taxon>Craniata</taxon>
        <taxon>Vertebrata</taxon>
        <taxon>Euteleostomi</taxon>
        <taxon>Mammalia</taxon>
        <taxon>Eutheria</taxon>
        <taxon>Euarchontoglires</taxon>
        <taxon>Primates</taxon>
        <taxon>Haplorrhini</taxon>
        <taxon>Catarrhini</taxon>
        <taxon>Hominidae</taxon>
        <taxon>Pan</taxon>
    </lineage>
</organism>
<evidence type="ECO:0000256" key="3">
    <source>
        <dbReference type="ARBA" id="ARBA00022490"/>
    </source>
</evidence>
<dbReference type="Ensembl" id="ENSPPAT00000055968.1">
    <property type="protein sequence ID" value="ENSPPAP00000033098.1"/>
    <property type="gene ID" value="ENSPPAG00000039409.1"/>
</dbReference>
<accession>A0A2R9BTV1</accession>
<dbReference type="GO" id="GO:0043066">
    <property type="term" value="P:negative regulation of apoptotic process"/>
    <property type="evidence" value="ECO:0007669"/>
    <property type="project" value="TreeGrafter"/>
</dbReference>
<proteinExistence type="predicted"/>
<dbReference type="OMA" id="HEERPVX"/>
<dbReference type="InterPro" id="IPR008978">
    <property type="entry name" value="HSP20-like_chaperone"/>
</dbReference>
<dbReference type="EMBL" id="AJFE02054459">
    <property type="status" value="NOT_ANNOTATED_CDS"/>
    <property type="molecule type" value="Genomic_DNA"/>
</dbReference>
<reference evidence="6" key="3">
    <citation type="submission" date="2025-09" db="UniProtKB">
        <authorList>
            <consortium name="Ensembl"/>
        </authorList>
    </citation>
    <scope>IDENTIFICATION</scope>
</reference>
<dbReference type="GO" id="GO:0005739">
    <property type="term" value="C:mitochondrion"/>
    <property type="evidence" value="ECO:0007669"/>
    <property type="project" value="Ensembl"/>
</dbReference>
<dbReference type="GO" id="GO:0009408">
    <property type="term" value="P:response to heat"/>
    <property type="evidence" value="ECO:0007669"/>
    <property type="project" value="TreeGrafter"/>
</dbReference>
<evidence type="ECO:0000256" key="2">
    <source>
        <dbReference type="ARBA" id="ARBA00004496"/>
    </source>
</evidence>
<dbReference type="Bgee" id="ENSPPAG00000039409">
    <property type="expression patterns" value="Expressed in heart and 6 other cell types or tissues"/>
</dbReference>
<dbReference type="GO" id="GO:0045766">
    <property type="term" value="P:positive regulation of angiogenesis"/>
    <property type="evidence" value="ECO:0007669"/>
    <property type="project" value="Ensembl"/>
</dbReference>
<dbReference type="EMBL" id="AJFE02054460">
    <property type="status" value="NOT_ANNOTATED_CDS"/>
    <property type="molecule type" value="Genomic_DNA"/>
</dbReference>
<evidence type="ECO:0000256" key="1">
    <source>
        <dbReference type="ARBA" id="ARBA00004123"/>
    </source>
</evidence>
<evidence type="ECO:0000313" key="6">
    <source>
        <dbReference type="Ensembl" id="ENSPPAP00000033098.1"/>
    </source>
</evidence>
<feature type="domain" description="Alpha-crystallin N-terminal" evidence="5">
    <location>
        <begin position="3"/>
        <end position="61"/>
    </location>
</feature>
<dbReference type="InterPro" id="IPR001436">
    <property type="entry name" value="Alpha-crystallin/sHSP_animal"/>
</dbReference>
<dbReference type="GO" id="GO:0005576">
    <property type="term" value="C:extracellular region"/>
    <property type="evidence" value="ECO:0007669"/>
    <property type="project" value="Ensembl"/>
</dbReference>
<dbReference type="InterPro" id="IPR003090">
    <property type="entry name" value="Alpha-crystallin_N"/>
</dbReference>
<reference evidence="6 7" key="1">
    <citation type="journal article" date="2012" name="Nature">
        <title>The bonobo genome compared with the chimpanzee and human genomes.</title>
        <authorList>
            <person name="Prufer K."/>
            <person name="Munch K."/>
            <person name="Hellmann I."/>
            <person name="Akagi K."/>
            <person name="Miller J.R."/>
            <person name="Walenz B."/>
            <person name="Koren S."/>
            <person name="Sutton G."/>
            <person name="Kodira C."/>
            <person name="Winer R."/>
            <person name="Knight J.R."/>
            <person name="Mullikin J.C."/>
            <person name="Meader S.J."/>
            <person name="Ponting C.P."/>
            <person name="Lunter G."/>
            <person name="Higashino S."/>
            <person name="Hobolth A."/>
            <person name="Dutheil J."/>
            <person name="Karakoc E."/>
            <person name="Alkan C."/>
            <person name="Sajjadian S."/>
            <person name="Catacchio C.R."/>
            <person name="Ventura M."/>
            <person name="Marques-Bonet T."/>
            <person name="Eichler E.E."/>
            <person name="Andre C."/>
            <person name="Atencia R."/>
            <person name="Mugisha L."/>
            <person name="Junhold J."/>
            <person name="Patterson N."/>
            <person name="Siebauer M."/>
            <person name="Good J.M."/>
            <person name="Fischer A."/>
            <person name="Ptak S.E."/>
            <person name="Lachmann M."/>
            <person name="Symer D.E."/>
            <person name="Mailund T."/>
            <person name="Schierup M.H."/>
            <person name="Andres A.M."/>
            <person name="Kelso J."/>
            <person name="Paabo S."/>
        </authorList>
    </citation>
    <scope>NUCLEOTIDE SEQUENCE [LARGE SCALE GENOMIC DNA]</scope>
</reference>
<dbReference type="STRING" id="9597.ENSPPAP00000033098"/>
<keyword evidence="3" id="KW-0963">Cytoplasm</keyword>
<evidence type="ECO:0000259" key="4">
    <source>
        <dbReference type="Pfam" id="PF00011"/>
    </source>
</evidence>
<dbReference type="InterPro" id="IPR002068">
    <property type="entry name" value="A-crystallin/Hsp20_dom"/>
</dbReference>
<dbReference type="PANTHER" id="PTHR45640">
    <property type="entry name" value="HEAT SHOCK PROTEIN HSP-12.2-RELATED"/>
    <property type="match status" value="1"/>
</dbReference>
<gene>
    <name evidence="6" type="primary">HSPB6</name>
</gene>
<evidence type="ECO:0000313" key="7">
    <source>
        <dbReference type="Proteomes" id="UP000240080"/>
    </source>
</evidence>
<dbReference type="GO" id="GO:0042026">
    <property type="term" value="P:protein refolding"/>
    <property type="evidence" value="ECO:0007669"/>
    <property type="project" value="TreeGrafter"/>
</dbReference>
<feature type="domain" description="SHSP" evidence="4">
    <location>
        <begin position="91"/>
        <end position="133"/>
    </location>
</feature>
<dbReference type="GO" id="GO:0044183">
    <property type="term" value="F:protein folding chaperone"/>
    <property type="evidence" value="ECO:0007669"/>
    <property type="project" value="Ensembl"/>
</dbReference>
<dbReference type="Gene3D" id="2.60.40.790">
    <property type="match status" value="2"/>
</dbReference>
<dbReference type="Pfam" id="PF00011">
    <property type="entry name" value="HSP20"/>
    <property type="match status" value="1"/>
</dbReference>
<dbReference type="PRINTS" id="PR00299">
    <property type="entry name" value="ACRYSTALLIN"/>
</dbReference>
<reference evidence="6" key="2">
    <citation type="submission" date="2025-08" db="UniProtKB">
        <authorList>
            <consortium name="Ensembl"/>
        </authorList>
    </citation>
    <scope>IDENTIFICATION</scope>
</reference>
<dbReference type="GeneTree" id="ENSGT00940000161100"/>
<dbReference type="AlphaFoldDB" id="A0A2R9BTV1"/>
<dbReference type="GO" id="GO:0016607">
    <property type="term" value="C:nuclear speck"/>
    <property type="evidence" value="ECO:0007669"/>
    <property type="project" value="Ensembl"/>
</dbReference>
<dbReference type="PANTHER" id="PTHR45640:SF36">
    <property type="entry name" value="HEAT SHOCK PROTEIN BETA-6"/>
    <property type="match status" value="1"/>
</dbReference>
<dbReference type="Pfam" id="PF00525">
    <property type="entry name" value="Crystallin"/>
    <property type="match status" value="1"/>
</dbReference>
<name>A0A2R9BTV1_PANPA</name>
<dbReference type="GO" id="GO:0005829">
    <property type="term" value="C:cytosol"/>
    <property type="evidence" value="ECO:0007669"/>
    <property type="project" value="Ensembl"/>
</dbReference>
<keyword evidence="7" id="KW-1185">Reference proteome</keyword>
<evidence type="ECO:0000259" key="5">
    <source>
        <dbReference type="Pfam" id="PF00525"/>
    </source>
</evidence>
<sequence length="140" mass="14802">MEIPVPVQPSWLRRASAPLPGLSAPGRLFDQRFGEGLLEAELAALCPTTLAPYYLRAPSVALPVAQVPTDPGHFSVLLDVKHFSPEEIAHGFVAREFHRRYRLPPGVDPAAVTSALSPEGVLSIQAAPASAQAPPPAAAK</sequence>
<dbReference type="GO" id="GO:0051082">
    <property type="term" value="F:unfolded protein binding"/>
    <property type="evidence" value="ECO:0007669"/>
    <property type="project" value="Ensembl"/>
</dbReference>
<protein>
    <submittedName>
        <fullName evidence="6">Heat shock protein family B (small) member 6</fullName>
    </submittedName>
</protein>
<comment type="subcellular location">
    <subcellularLocation>
        <location evidence="2">Cytoplasm</location>
    </subcellularLocation>
    <subcellularLocation>
        <location evidence="1">Nucleus</location>
    </subcellularLocation>
</comment>
<dbReference type="GO" id="GO:0005212">
    <property type="term" value="F:structural constituent of eye lens"/>
    <property type="evidence" value="ECO:0007669"/>
    <property type="project" value="InterPro"/>
</dbReference>
<dbReference type="SUPFAM" id="SSF49764">
    <property type="entry name" value="HSP20-like chaperones"/>
    <property type="match status" value="1"/>
</dbReference>